<reference evidence="3" key="2">
    <citation type="submission" date="2020-07" db="EMBL/GenBank/DDBJ databases">
        <authorList>
            <person name="Vera ALvarez R."/>
            <person name="Arias-Moreno D.M."/>
            <person name="Jimenez-Jacinto V."/>
            <person name="Jimenez-Bremont J.F."/>
            <person name="Swaminathan K."/>
            <person name="Moose S.P."/>
            <person name="Guerrero-Gonzalez M.L."/>
            <person name="Marino-Ramirez L."/>
            <person name="Landsman D."/>
            <person name="Rodriguez-Kessler M."/>
            <person name="Delgado-Sanchez P."/>
        </authorList>
    </citation>
    <scope>NUCLEOTIDE SEQUENCE</scope>
    <source>
        <tissue evidence="3">Cladode</tissue>
    </source>
</reference>
<name>A0A7C9EXW4_OPUST</name>
<reference evidence="3" key="1">
    <citation type="journal article" date="2013" name="J. Plant Res.">
        <title>Effect of fungi and light on seed germination of three Opuntia species from semiarid lands of central Mexico.</title>
        <authorList>
            <person name="Delgado-Sanchez P."/>
            <person name="Jimenez-Bremont J.F."/>
            <person name="Guerrero-Gonzalez Mde L."/>
            <person name="Flores J."/>
        </authorList>
    </citation>
    <scope>NUCLEOTIDE SEQUENCE</scope>
    <source>
        <tissue evidence="3">Cladode</tissue>
    </source>
</reference>
<dbReference type="InterPro" id="IPR036962">
    <property type="entry name" value="Glyco_hydro_3_N_sf"/>
</dbReference>
<keyword evidence="1 3" id="KW-0378">Hydrolase</keyword>
<proteinExistence type="predicted"/>
<organism evidence="3">
    <name type="scientific">Opuntia streptacantha</name>
    <name type="common">Prickly pear cactus</name>
    <name type="synonym">Opuntia cardona</name>
    <dbReference type="NCBI Taxonomy" id="393608"/>
    <lineage>
        <taxon>Eukaryota</taxon>
        <taxon>Viridiplantae</taxon>
        <taxon>Streptophyta</taxon>
        <taxon>Embryophyta</taxon>
        <taxon>Tracheophyta</taxon>
        <taxon>Spermatophyta</taxon>
        <taxon>Magnoliopsida</taxon>
        <taxon>eudicotyledons</taxon>
        <taxon>Gunneridae</taxon>
        <taxon>Pentapetalae</taxon>
        <taxon>Caryophyllales</taxon>
        <taxon>Cactineae</taxon>
        <taxon>Cactaceae</taxon>
        <taxon>Opuntioideae</taxon>
        <taxon>Opuntia</taxon>
    </lineage>
</organism>
<dbReference type="EMBL" id="GISG01278521">
    <property type="protein sequence ID" value="MBA4678166.1"/>
    <property type="molecule type" value="Transcribed_RNA"/>
</dbReference>
<sequence>MAEIIGNSCIYRNPNAAIEDRVKDLLSRMTLKEKLAQMTQIERRVASPYALKELGIGSVMSAGGSAPFERATSADWADMIDNFQKYAMESRLGIPVIYGLDAVHGNSNVYGTTIFPHNVNLGATRDPDLAHRIGAATALEVRASGALQLCSLCGCKCSV</sequence>
<dbReference type="InterPro" id="IPR017853">
    <property type="entry name" value="GH"/>
</dbReference>
<dbReference type="Gene3D" id="3.20.20.300">
    <property type="entry name" value="Glycoside hydrolase, family 3, N-terminal domain"/>
    <property type="match status" value="1"/>
</dbReference>
<dbReference type="Pfam" id="PF00933">
    <property type="entry name" value="Glyco_hydro_3"/>
    <property type="match status" value="1"/>
</dbReference>
<evidence type="ECO:0000313" key="3">
    <source>
        <dbReference type="EMBL" id="MBA4678166.1"/>
    </source>
</evidence>
<evidence type="ECO:0000256" key="1">
    <source>
        <dbReference type="ARBA" id="ARBA00022801"/>
    </source>
</evidence>
<dbReference type="EC" id="3.2.1.21" evidence="3"/>
<accession>A0A7C9EXW4</accession>
<dbReference type="GO" id="GO:0009251">
    <property type="term" value="P:glucan catabolic process"/>
    <property type="evidence" value="ECO:0007669"/>
    <property type="project" value="TreeGrafter"/>
</dbReference>
<protein>
    <submittedName>
        <fullName evidence="3">Beta-glucosidase</fullName>
        <ecNumber evidence="3">3.2.1.21</ecNumber>
    </submittedName>
</protein>
<evidence type="ECO:0000259" key="2">
    <source>
        <dbReference type="Pfam" id="PF00933"/>
    </source>
</evidence>
<feature type="domain" description="Glycoside hydrolase family 3 N-terminal" evidence="2">
    <location>
        <begin position="30"/>
        <end position="146"/>
    </location>
</feature>
<dbReference type="EMBL" id="GISG01278528">
    <property type="protein sequence ID" value="MBA4678170.1"/>
    <property type="molecule type" value="Transcribed_RNA"/>
</dbReference>
<dbReference type="AlphaFoldDB" id="A0A7C9EXW4"/>
<dbReference type="PRINTS" id="PR00133">
    <property type="entry name" value="GLHYDRLASE3"/>
</dbReference>
<keyword evidence="3" id="KW-0326">Glycosidase</keyword>
<dbReference type="InterPro" id="IPR001764">
    <property type="entry name" value="Glyco_hydro_3_N"/>
</dbReference>
<dbReference type="PANTHER" id="PTHR30620:SF33">
    <property type="entry name" value="BETA-D-GLUCAN EXOHYDROLASE-LIKE PROTEIN-RELATED"/>
    <property type="match status" value="1"/>
</dbReference>
<dbReference type="PANTHER" id="PTHR30620">
    <property type="entry name" value="PERIPLASMIC BETA-GLUCOSIDASE-RELATED"/>
    <property type="match status" value="1"/>
</dbReference>
<dbReference type="GO" id="GO:0008422">
    <property type="term" value="F:beta-glucosidase activity"/>
    <property type="evidence" value="ECO:0007669"/>
    <property type="project" value="UniProtKB-EC"/>
</dbReference>
<dbReference type="SUPFAM" id="SSF51445">
    <property type="entry name" value="(Trans)glycosidases"/>
    <property type="match status" value="1"/>
</dbReference>
<dbReference type="InterPro" id="IPR051915">
    <property type="entry name" value="Cellulose_Degrad_GH3"/>
</dbReference>